<evidence type="ECO:0000256" key="2">
    <source>
        <dbReference type="ARBA" id="ARBA00022692"/>
    </source>
</evidence>
<organism evidence="10 11">
    <name type="scientific">Intoshia linei</name>
    <dbReference type="NCBI Taxonomy" id="1819745"/>
    <lineage>
        <taxon>Eukaryota</taxon>
        <taxon>Metazoa</taxon>
        <taxon>Spiralia</taxon>
        <taxon>Lophotrochozoa</taxon>
        <taxon>Mesozoa</taxon>
        <taxon>Orthonectida</taxon>
        <taxon>Rhopaluridae</taxon>
        <taxon>Intoshia</taxon>
    </lineage>
</organism>
<keyword evidence="7" id="KW-0807">Transducer</keyword>
<evidence type="ECO:0000313" key="11">
    <source>
        <dbReference type="Proteomes" id="UP000078046"/>
    </source>
</evidence>
<dbReference type="PANTHER" id="PTHR24243:SF208">
    <property type="entry name" value="PYROKININ-1 RECEPTOR"/>
    <property type="match status" value="1"/>
</dbReference>
<dbReference type="OrthoDB" id="2132067at2759"/>
<name>A0A177B954_9BILA</name>
<evidence type="ECO:0000256" key="1">
    <source>
        <dbReference type="ARBA" id="ARBA00004141"/>
    </source>
</evidence>
<feature type="transmembrane region" description="Helical" evidence="8">
    <location>
        <begin position="90"/>
        <end position="112"/>
    </location>
</feature>
<sequence length="232" mass="27332">MKILIQNSLKSSYIKIGLCWTVALTFYIPNVFSKPIQYVFSGKKYSNNELELWMCYVDYTKINKLIYGKKIFLEGFNAEYLTFEKFLVPIRLVCLFFVPLIILLVTCIIIIIKMRRVAKTYDTTGNQKHTQIRLRIDGNELQKNRKICKMMVVISMSFIITMFPIHFFDLIMETSLSTYFYENSIITHIAVFTIFGYSSTALNPIIYGFMSKDYRNNVKKIIYYIKNCKIKS</sequence>
<dbReference type="PANTHER" id="PTHR24243">
    <property type="entry name" value="G-PROTEIN COUPLED RECEPTOR"/>
    <property type="match status" value="1"/>
</dbReference>
<reference evidence="10 11" key="1">
    <citation type="submission" date="2016-04" db="EMBL/GenBank/DDBJ databases">
        <title>The genome of Intoshia linei affirms orthonectids as highly simplified spiralians.</title>
        <authorList>
            <person name="Mikhailov K.V."/>
            <person name="Slusarev G.S."/>
            <person name="Nikitin M.A."/>
            <person name="Logacheva M.D."/>
            <person name="Penin A."/>
            <person name="Aleoshin V."/>
            <person name="Panchin Y.V."/>
        </authorList>
    </citation>
    <scope>NUCLEOTIDE SEQUENCE [LARGE SCALE GENOMIC DNA]</scope>
    <source>
        <strain evidence="10">Intl2013</strain>
        <tissue evidence="10">Whole animal</tissue>
    </source>
</reference>
<dbReference type="GO" id="GO:0004930">
    <property type="term" value="F:G protein-coupled receptor activity"/>
    <property type="evidence" value="ECO:0007669"/>
    <property type="project" value="UniProtKB-KW"/>
</dbReference>
<gene>
    <name evidence="10" type="ORF">A3Q56_02054</name>
</gene>
<evidence type="ECO:0000256" key="8">
    <source>
        <dbReference type="SAM" id="Phobius"/>
    </source>
</evidence>
<feature type="domain" description="G-protein coupled receptors family 1 profile" evidence="9">
    <location>
        <begin position="1"/>
        <end position="207"/>
    </location>
</feature>
<dbReference type="EMBL" id="LWCA01000178">
    <property type="protein sequence ID" value="OAF70192.1"/>
    <property type="molecule type" value="Genomic_DNA"/>
</dbReference>
<keyword evidence="5 8" id="KW-0472">Membrane</keyword>
<dbReference type="GO" id="GO:0016020">
    <property type="term" value="C:membrane"/>
    <property type="evidence" value="ECO:0007669"/>
    <property type="project" value="UniProtKB-SubCell"/>
</dbReference>
<keyword evidence="6" id="KW-0675">Receptor</keyword>
<evidence type="ECO:0000313" key="10">
    <source>
        <dbReference type="EMBL" id="OAF70192.1"/>
    </source>
</evidence>
<evidence type="ECO:0000256" key="6">
    <source>
        <dbReference type="ARBA" id="ARBA00023170"/>
    </source>
</evidence>
<comment type="caution">
    <text evidence="10">The sequence shown here is derived from an EMBL/GenBank/DDBJ whole genome shotgun (WGS) entry which is preliminary data.</text>
</comment>
<feature type="transmembrane region" description="Helical" evidence="8">
    <location>
        <begin position="185"/>
        <end position="210"/>
    </location>
</feature>
<accession>A0A177B954</accession>
<evidence type="ECO:0000259" key="9">
    <source>
        <dbReference type="PROSITE" id="PS50262"/>
    </source>
</evidence>
<feature type="transmembrane region" description="Helical" evidence="8">
    <location>
        <begin position="12"/>
        <end position="32"/>
    </location>
</feature>
<dbReference type="PRINTS" id="PR00237">
    <property type="entry name" value="GPCRRHODOPSN"/>
</dbReference>
<dbReference type="InterPro" id="IPR017452">
    <property type="entry name" value="GPCR_Rhodpsn_7TM"/>
</dbReference>
<dbReference type="SUPFAM" id="SSF81321">
    <property type="entry name" value="Family A G protein-coupled receptor-like"/>
    <property type="match status" value="1"/>
</dbReference>
<protein>
    <recommendedName>
        <fullName evidence="9">G-protein coupled receptors family 1 profile domain-containing protein</fullName>
    </recommendedName>
</protein>
<evidence type="ECO:0000256" key="5">
    <source>
        <dbReference type="ARBA" id="ARBA00023136"/>
    </source>
</evidence>
<proteinExistence type="predicted"/>
<dbReference type="AlphaFoldDB" id="A0A177B954"/>
<keyword evidence="2 8" id="KW-0812">Transmembrane</keyword>
<keyword evidence="4" id="KW-0297">G-protein coupled receptor</keyword>
<evidence type="ECO:0000256" key="4">
    <source>
        <dbReference type="ARBA" id="ARBA00023040"/>
    </source>
</evidence>
<dbReference type="PROSITE" id="PS50262">
    <property type="entry name" value="G_PROTEIN_RECEP_F1_2"/>
    <property type="match status" value="1"/>
</dbReference>
<dbReference type="Proteomes" id="UP000078046">
    <property type="component" value="Unassembled WGS sequence"/>
</dbReference>
<feature type="transmembrane region" description="Helical" evidence="8">
    <location>
        <begin position="147"/>
        <end position="165"/>
    </location>
</feature>
<keyword evidence="3 8" id="KW-1133">Transmembrane helix</keyword>
<keyword evidence="11" id="KW-1185">Reference proteome</keyword>
<comment type="subcellular location">
    <subcellularLocation>
        <location evidence="1">Membrane</location>
        <topology evidence="1">Multi-pass membrane protein</topology>
    </subcellularLocation>
</comment>
<evidence type="ECO:0000256" key="7">
    <source>
        <dbReference type="ARBA" id="ARBA00023224"/>
    </source>
</evidence>
<dbReference type="Pfam" id="PF00001">
    <property type="entry name" value="7tm_1"/>
    <property type="match status" value="1"/>
</dbReference>
<dbReference type="InterPro" id="IPR000276">
    <property type="entry name" value="GPCR_Rhodpsn"/>
</dbReference>
<dbReference type="Gene3D" id="1.20.1070.10">
    <property type="entry name" value="Rhodopsin 7-helix transmembrane proteins"/>
    <property type="match status" value="1"/>
</dbReference>
<evidence type="ECO:0000256" key="3">
    <source>
        <dbReference type="ARBA" id="ARBA00022989"/>
    </source>
</evidence>